<dbReference type="PANTHER" id="PTHR30419">
    <property type="entry name" value="HTH-TYPE TRANSCRIPTIONAL REGULATOR YBHD"/>
    <property type="match status" value="1"/>
</dbReference>
<dbReference type="GO" id="GO:0003677">
    <property type="term" value="F:DNA binding"/>
    <property type="evidence" value="ECO:0007669"/>
    <property type="project" value="UniProtKB-KW"/>
</dbReference>
<dbReference type="GO" id="GO:0005829">
    <property type="term" value="C:cytosol"/>
    <property type="evidence" value="ECO:0007669"/>
    <property type="project" value="TreeGrafter"/>
</dbReference>
<dbReference type="SUPFAM" id="SSF46785">
    <property type="entry name" value="Winged helix' DNA-binding domain"/>
    <property type="match status" value="1"/>
</dbReference>
<feature type="non-terminal residue" evidence="6">
    <location>
        <position position="185"/>
    </location>
</feature>
<evidence type="ECO:0000259" key="5">
    <source>
        <dbReference type="PROSITE" id="PS50931"/>
    </source>
</evidence>
<dbReference type="InterPro" id="IPR036388">
    <property type="entry name" value="WH-like_DNA-bd_sf"/>
</dbReference>
<accession>A0A0F9FE58</accession>
<dbReference type="InterPro" id="IPR005119">
    <property type="entry name" value="LysR_subst-bd"/>
</dbReference>
<keyword evidence="4" id="KW-0804">Transcription</keyword>
<proteinExistence type="inferred from homology"/>
<reference evidence="6" key="1">
    <citation type="journal article" date="2015" name="Nature">
        <title>Complex archaea that bridge the gap between prokaryotes and eukaryotes.</title>
        <authorList>
            <person name="Spang A."/>
            <person name="Saw J.H."/>
            <person name="Jorgensen S.L."/>
            <person name="Zaremba-Niedzwiedzka K."/>
            <person name="Martijn J."/>
            <person name="Lind A.E."/>
            <person name="van Eijk R."/>
            <person name="Schleper C."/>
            <person name="Guy L."/>
            <person name="Ettema T.J."/>
        </authorList>
    </citation>
    <scope>NUCLEOTIDE SEQUENCE</scope>
</reference>
<dbReference type="Gene3D" id="3.40.190.10">
    <property type="entry name" value="Periplasmic binding protein-like II"/>
    <property type="match status" value="1"/>
</dbReference>
<evidence type="ECO:0000256" key="2">
    <source>
        <dbReference type="ARBA" id="ARBA00023015"/>
    </source>
</evidence>
<dbReference type="InterPro" id="IPR036390">
    <property type="entry name" value="WH_DNA-bd_sf"/>
</dbReference>
<protein>
    <recommendedName>
        <fullName evidence="5">HTH lysR-type domain-containing protein</fullName>
    </recommendedName>
</protein>
<evidence type="ECO:0000256" key="3">
    <source>
        <dbReference type="ARBA" id="ARBA00023125"/>
    </source>
</evidence>
<dbReference type="PRINTS" id="PR00039">
    <property type="entry name" value="HTHLYSR"/>
</dbReference>
<dbReference type="Pfam" id="PF03466">
    <property type="entry name" value="LysR_substrate"/>
    <property type="match status" value="1"/>
</dbReference>
<dbReference type="Gene3D" id="1.10.10.10">
    <property type="entry name" value="Winged helix-like DNA-binding domain superfamily/Winged helix DNA-binding domain"/>
    <property type="match status" value="1"/>
</dbReference>
<organism evidence="6">
    <name type="scientific">marine sediment metagenome</name>
    <dbReference type="NCBI Taxonomy" id="412755"/>
    <lineage>
        <taxon>unclassified sequences</taxon>
        <taxon>metagenomes</taxon>
        <taxon>ecological metagenomes</taxon>
    </lineage>
</organism>
<dbReference type="InterPro" id="IPR050950">
    <property type="entry name" value="HTH-type_LysR_regulators"/>
</dbReference>
<comment type="similarity">
    <text evidence="1">Belongs to the LysR transcriptional regulatory family.</text>
</comment>
<comment type="caution">
    <text evidence="6">The sequence shown here is derived from an EMBL/GenBank/DDBJ whole genome shotgun (WGS) entry which is preliminary data.</text>
</comment>
<dbReference type="AlphaFoldDB" id="A0A0F9FE58"/>
<dbReference type="GO" id="GO:0003700">
    <property type="term" value="F:DNA-binding transcription factor activity"/>
    <property type="evidence" value="ECO:0007669"/>
    <property type="project" value="InterPro"/>
</dbReference>
<dbReference type="SUPFAM" id="SSF53850">
    <property type="entry name" value="Periplasmic binding protein-like II"/>
    <property type="match status" value="1"/>
</dbReference>
<evidence type="ECO:0000256" key="4">
    <source>
        <dbReference type="ARBA" id="ARBA00023163"/>
    </source>
</evidence>
<evidence type="ECO:0000256" key="1">
    <source>
        <dbReference type="ARBA" id="ARBA00009437"/>
    </source>
</evidence>
<keyword evidence="2" id="KW-0805">Transcription regulation</keyword>
<dbReference type="Pfam" id="PF00126">
    <property type="entry name" value="HTH_1"/>
    <property type="match status" value="1"/>
</dbReference>
<evidence type="ECO:0000313" key="6">
    <source>
        <dbReference type="EMBL" id="KKL55565.1"/>
    </source>
</evidence>
<feature type="domain" description="HTH lysR-type" evidence="5">
    <location>
        <begin position="10"/>
        <end position="67"/>
    </location>
</feature>
<dbReference type="InterPro" id="IPR000847">
    <property type="entry name" value="LysR_HTH_N"/>
</dbReference>
<dbReference type="EMBL" id="LAZR01030796">
    <property type="protein sequence ID" value="KKL55565.1"/>
    <property type="molecule type" value="Genomic_DNA"/>
</dbReference>
<name>A0A0F9FE58_9ZZZZ</name>
<gene>
    <name evidence="6" type="ORF">LCGC14_2254150</name>
</gene>
<keyword evidence="3" id="KW-0238">DNA-binding</keyword>
<dbReference type="PROSITE" id="PS50931">
    <property type="entry name" value="HTH_LYSR"/>
    <property type="match status" value="1"/>
</dbReference>
<sequence>MNDTLMRRGLKLTHLRLIDAVATEGQVSRAAERLGITQPAASRLAQELERMLGAPAYTRSGRGVVLGPEGAALAQRARRILQELGDAGRELTEIGSGRSGHVRIGAVTGPALEHVLPVIRMARISTPGIRVSVEVGTSDMLGPRLLDGDVDFTLSRLPEGYDPALFAERPVATEPVSLMVRQGHR</sequence>
<dbReference type="PANTHER" id="PTHR30419:SF8">
    <property type="entry name" value="NITROGEN ASSIMILATION TRANSCRIPTIONAL ACTIVATOR-RELATED"/>
    <property type="match status" value="1"/>
</dbReference>